<dbReference type="Proteomes" id="UP000297245">
    <property type="component" value="Unassembled WGS sequence"/>
</dbReference>
<proteinExistence type="predicted"/>
<evidence type="ECO:0000313" key="3">
    <source>
        <dbReference type="Proteomes" id="UP000297245"/>
    </source>
</evidence>
<dbReference type="AlphaFoldDB" id="A0A4S8KKM8"/>
<feature type="compositionally biased region" description="Basic residues" evidence="1">
    <location>
        <begin position="30"/>
        <end position="41"/>
    </location>
</feature>
<reference evidence="2 3" key="1">
    <citation type="journal article" date="2019" name="Nat. Ecol. Evol.">
        <title>Megaphylogeny resolves global patterns of mushroom evolution.</title>
        <authorList>
            <person name="Varga T."/>
            <person name="Krizsan K."/>
            <person name="Foldi C."/>
            <person name="Dima B."/>
            <person name="Sanchez-Garcia M."/>
            <person name="Sanchez-Ramirez S."/>
            <person name="Szollosi G.J."/>
            <person name="Szarkandi J.G."/>
            <person name="Papp V."/>
            <person name="Albert L."/>
            <person name="Andreopoulos W."/>
            <person name="Angelini C."/>
            <person name="Antonin V."/>
            <person name="Barry K.W."/>
            <person name="Bougher N.L."/>
            <person name="Buchanan P."/>
            <person name="Buyck B."/>
            <person name="Bense V."/>
            <person name="Catcheside P."/>
            <person name="Chovatia M."/>
            <person name="Cooper J."/>
            <person name="Damon W."/>
            <person name="Desjardin D."/>
            <person name="Finy P."/>
            <person name="Geml J."/>
            <person name="Haridas S."/>
            <person name="Hughes K."/>
            <person name="Justo A."/>
            <person name="Karasinski D."/>
            <person name="Kautmanova I."/>
            <person name="Kiss B."/>
            <person name="Kocsube S."/>
            <person name="Kotiranta H."/>
            <person name="LaButti K.M."/>
            <person name="Lechner B.E."/>
            <person name="Liimatainen K."/>
            <person name="Lipzen A."/>
            <person name="Lukacs Z."/>
            <person name="Mihaltcheva S."/>
            <person name="Morgado L.N."/>
            <person name="Niskanen T."/>
            <person name="Noordeloos M.E."/>
            <person name="Ohm R.A."/>
            <person name="Ortiz-Santana B."/>
            <person name="Ovrebo C."/>
            <person name="Racz N."/>
            <person name="Riley R."/>
            <person name="Savchenko A."/>
            <person name="Shiryaev A."/>
            <person name="Soop K."/>
            <person name="Spirin V."/>
            <person name="Szebenyi C."/>
            <person name="Tomsovsky M."/>
            <person name="Tulloss R.E."/>
            <person name="Uehling J."/>
            <person name="Grigoriev I.V."/>
            <person name="Vagvolgyi C."/>
            <person name="Papp T."/>
            <person name="Martin F.M."/>
            <person name="Miettinen O."/>
            <person name="Hibbett D.S."/>
            <person name="Nagy L.G."/>
        </authorList>
    </citation>
    <scope>NUCLEOTIDE SEQUENCE [LARGE SCALE GENOMIC DNA]</scope>
    <source>
        <strain evidence="2 3">CBS 962.96</strain>
    </source>
</reference>
<evidence type="ECO:0000256" key="1">
    <source>
        <dbReference type="SAM" id="MobiDB-lite"/>
    </source>
</evidence>
<name>A0A4S8KKM8_DENBC</name>
<evidence type="ECO:0000313" key="2">
    <source>
        <dbReference type="EMBL" id="THU76094.1"/>
    </source>
</evidence>
<accession>A0A4S8KKM8</accession>
<dbReference type="EMBL" id="ML181187">
    <property type="protein sequence ID" value="THU76094.1"/>
    <property type="molecule type" value="Genomic_DNA"/>
</dbReference>
<keyword evidence="3" id="KW-1185">Reference proteome</keyword>
<sequence>MAKRTRDLPLPPLPLKLNHKPTPSPDAQRRKPSPKSKRRVSRRVEAAASSASLTEEKKPKSQVVSFPAVIPSQFEADSTMGDTDTMNEGAGTGDSKNKGEKAKGKKAAAEEELVPPAAKVAVIAGVKPNIGNQEDGATSKKNK</sequence>
<organism evidence="2 3">
    <name type="scientific">Dendrothele bispora (strain CBS 962.96)</name>
    <dbReference type="NCBI Taxonomy" id="1314807"/>
    <lineage>
        <taxon>Eukaryota</taxon>
        <taxon>Fungi</taxon>
        <taxon>Dikarya</taxon>
        <taxon>Basidiomycota</taxon>
        <taxon>Agaricomycotina</taxon>
        <taxon>Agaricomycetes</taxon>
        <taxon>Agaricomycetidae</taxon>
        <taxon>Agaricales</taxon>
        <taxon>Agaricales incertae sedis</taxon>
        <taxon>Dendrothele</taxon>
    </lineage>
</organism>
<feature type="region of interest" description="Disordered" evidence="1">
    <location>
        <begin position="1"/>
        <end position="112"/>
    </location>
</feature>
<gene>
    <name evidence="2" type="ORF">K435DRAFT_879723</name>
</gene>
<protein>
    <submittedName>
        <fullName evidence="2">Uncharacterized protein</fullName>
    </submittedName>
</protein>